<dbReference type="Proteomes" id="UP001627284">
    <property type="component" value="Unassembled WGS sequence"/>
</dbReference>
<name>A0ABD2TMG6_9SOLN</name>
<feature type="compositionally biased region" description="Polar residues" evidence="1">
    <location>
        <begin position="1"/>
        <end position="15"/>
    </location>
</feature>
<feature type="region of interest" description="Disordered" evidence="1">
    <location>
        <begin position="1"/>
        <end position="36"/>
    </location>
</feature>
<evidence type="ECO:0000313" key="3">
    <source>
        <dbReference type="Proteomes" id="UP001627284"/>
    </source>
</evidence>
<feature type="non-terminal residue" evidence="2">
    <location>
        <position position="1"/>
    </location>
</feature>
<dbReference type="AlphaFoldDB" id="A0ABD2TMG6"/>
<reference evidence="2 3" key="1">
    <citation type="submission" date="2024-05" db="EMBL/GenBank/DDBJ databases">
        <title>De novo assembly of an allotetraploid wild potato.</title>
        <authorList>
            <person name="Hosaka A.J."/>
        </authorList>
    </citation>
    <scope>NUCLEOTIDE SEQUENCE [LARGE SCALE GENOMIC DNA]</scope>
    <source>
        <tissue evidence="2">Young leaves</tissue>
    </source>
</reference>
<evidence type="ECO:0000313" key="2">
    <source>
        <dbReference type="EMBL" id="KAL3356808.1"/>
    </source>
</evidence>
<proteinExistence type="predicted"/>
<protein>
    <submittedName>
        <fullName evidence="2">Uncharacterized protein</fullName>
    </submittedName>
</protein>
<comment type="caution">
    <text evidence="2">The sequence shown here is derived from an EMBL/GenBank/DDBJ whole genome shotgun (WGS) entry which is preliminary data.</text>
</comment>
<evidence type="ECO:0000256" key="1">
    <source>
        <dbReference type="SAM" id="MobiDB-lite"/>
    </source>
</evidence>
<accession>A0ABD2TMG6</accession>
<organism evidence="2 3">
    <name type="scientific">Solanum stoloniferum</name>
    <dbReference type="NCBI Taxonomy" id="62892"/>
    <lineage>
        <taxon>Eukaryota</taxon>
        <taxon>Viridiplantae</taxon>
        <taxon>Streptophyta</taxon>
        <taxon>Embryophyta</taxon>
        <taxon>Tracheophyta</taxon>
        <taxon>Spermatophyta</taxon>
        <taxon>Magnoliopsida</taxon>
        <taxon>eudicotyledons</taxon>
        <taxon>Gunneridae</taxon>
        <taxon>Pentapetalae</taxon>
        <taxon>asterids</taxon>
        <taxon>lamiids</taxon>
        <taxon>Solanales</taxon>
        <taxon>Solanaceae</taxon>
        <taxon>Solanoideae</taxon>
        <taxon>Solaneae</taxon>
        <taxon>Solanum</taxon>
    </lineage>
</organism>
<gene>
    <name evidence="2" type="ORF">AABB24_017458</name>
</gene>
<sequence>PKDPANNTYSSTKTTPLPCAPPSSREQRISRKSQQIRREICVNKQIRHTSRVPFFHNFRFPIPSIVDLKEQAKILNFKKKIQSVFPLKSALSFIYLRSFSRLLKKEKRGERKKKKRQKKAS</sequence>
<keyword evidence="3" id="KW-1185">Reference proteome</keyword>
<dbReference type="EMBL" id="JBJKTR010000010">
    <property type="protein sequence ID" value="KAL3356808.1"/>
    <property type="molecule type" value="Genomic_DNA"/>
</dbReference>